<proteinExistence type="inferred from homology"/>
<name>A0A517R181_9PLAN</name>
<evidence type="ECO:0000256" key="2">
    <source>
        <dbReference type="ARBA" id="ARBA00006763"/>
    </source>
</evidence>
<dbReference type="EMBL" id="CP036268">
    <property type="protein sequence ID" value="QDT37655.1"/>
    <property type="molecule type" value="Genomic_DNA"/>
</dbReference>
<dbReference type="OrthoDB" id="9801098at2"/>
<evidence type="ECO:0000256" key="3">
    <source>
        <dbReference type="RuleBase" id="RU363015"/>
    </source>
</evidence>
<dbReference type="GO" id="GO:0008714">
    <property type="term" value="F:AMP nucleosidase activity"/>
    <property type="evidence" value="ECO:0007669"/>
    <property type="project" value="UniProtKB-EC"/>
</dbReference>
<dbReference type="Proteomes" id="UP000317318">
    <property type="component" value="Chromosome"/>
</dbReference>
<dbReference type="GO" id="GO:0005829">
    <property type="term" value="C:cytosol"/>
    <property type="evidence" value="ECO:0007669"/>
    <property type="project" value="TreeGrafter"/>
</dbReference>
<dbReference type="NCBIfam" id="TIGR00730">
    <property type="entry name" value="Rossman fold protein, TIGR00730 family"/>
    <property type="match status" value="1"/>
</dbReference>
<dbReference type="Pfam" id="PF03641">
    <property type="entry name" value="Lysine_decarbox"/>
    <property type="match status" value="1"/>
</dbReference>
<dbReference type="GO" id="GO:0009691">
    <property type="term" value="P:cytokinin biosynthetic process"/>
    <property type="evidence" value="ECO:0007669"/>
    <property type="project" value="UniProtKB-UniRule"/>
</dbReference>
<comment type="similarity">
    <text evidence="2 3">Belongs to the LOG family.</text>
</comment>
<dbReference type="SUPFAM" id="SSF102405">
    <property type="entry name" value="MCP/YpsA-like"/>
    <property type="match status" value="1"/>
</dbReference>
<keyword evidence="3" id="KW-0203">Cytokinin biosynthesis</keyword>
<keyword evidence="3" id="KW-0378">Hydrolase</keyword>
<dbReference type="InterPro" id="IPR005269">
    <property type="entry name" value="LOG"/>
</dbReference>
<accession>A0A517R181</accession>
<protein>
    <recommendedName>
        <fullName evidence="3">Cytokinin riboside 5'-monophosphate phosphoribohydrolase</fullName>
        <ecNumber evidence="3">3.2.2.n1</ecNumber>
    </recommendedName>
</protein>
<gene>
    <name evidence="4" type="primary">yvdD</name>
    <name evidence="4" type="ORF">Pan189_20350</name>
</gene>
<dbReference type="AlphaFoldDB" id="A0A517R181"/>
<dbReference type="RefSeq" id="WP_145363751.1">
    <property type="nucleotide sequence ID" value="NZ_CP036268.1"/>
</dbReference>
<evidence type="ECO:0000313" key="4">
    <source>
        <dbReference type="EMBL" id="QDT37655.1"/>
    </source>
</evidence>
<sequence length="193" mass="21444">MKSICVYCGSRPGDDPRYIEAAKTVGGLLAERDITLVFGGGSVGMMGAVADACLEAGGHVIGIIPEFLSQEEIKHPGVEDMRIVHDMHQRKAMMAELSDAFITLPGGFGTLEELFETITWAQLRIHHKPIGILNTAGFYDPMLEFLNNQFRSGFIKRRYRGLYFVANEPVELLDAVTEFRPIAEEDLRALDKI</sequence>
<organism evidence="4 5">
    <name type="scientific">Stratiformator vulcanicus</name>
    <dbReference type="NCBI Taxonomy" id="2527980"/>
    <lineage>
        <taxon>Bacteria</taxon>
        <taxon>Pseudomonadati</taxon>
        <taxon>Planctomycetota</taxon>
        <taxon>Planctomycetia</taxon>
        <taxon>Planctomycetales</taxon>
        <taxon>Planctomycetaceae</taxon>
        <taxon>Stratiformator</taxon>
    </lineage>
</organism>
<dbReference type="InterPro" id="IPR031100">
    <property type="entry name" value="LOG_fam"/>
</dbReference>
<dbReference type="PANTHER" id="PTHR31223">
    <property type="entry name" value="LOG FAMILY PROTEIN YJL055W"/>
    <property type="match status" value="1"/>
</dbReference>
<evidence type="ECO:0000313" key="5">
    <source>
        <dbReference type="Proteomes" id="UP000317318"/>
    </source>
</evidence>
<dbReference type="KEGG" id="svp:Pan189_20350"/>
<dbReference type="PANTHER" id="PTHR31223:SF70">
    <property type="entry name" value="LOG FAMILY PROTEIN YJL055W"/>
    <property type="match status" value="1"/>
</dbReference>
<dbReference type="EC" id="3.2.2.n1" evidence="3"/>
<keyword evidence="5" id="KW-1185">Reference proteome</keyword>
<dbReference type="Gene3D" id="3.40.50.450">
    <property type="match status" value="1"/>
</dbReference>
<comment type="catalytic activity">
    <reaction evidence="1">
        <text>AMP + H2O = D-ribose 5-phosphate + adenine</text>
        <dbReference type="Rhea" id="RHEA:20129"/>
        <dbReference type="ChEBI" id="CHEBI:15377"/>
        <dbReference type="ChEBI" id="CHEBI:16708"/>
        <dbReference type="ChEBI" id="CHEBI:78346"/>
        <dbReference type="ChEBI" id="CHEBI:456215"/>
        <dbReference type="EC" id="3.2.2.4"/>
    </reaction>
</comment>
<reference evidence="4 5" key="1">
    <citation type="submission" date="2019-02" db="EMBL/GenBank/DDBJ databases">
        <title>Deep-cultivation of Planctomycetes and their phenomic and genomic characterization uncovers novel biology.</title>
        <authorList>
            <person name="Wiegand S."/>
            <person name="Jogler M."/>
            <person name="Boedeker C."/>
            <person name="Pinto D."/>
            <person name="Vollmers J."/>
            <person name="Rivas-Marin E."/>
            <person name="Kohn T."/>
            <person name="Peeters S.H."/>
            <person name="Heuer A."/>
            <person name="Rast P."/>
            <person name="Oberbeckmann S."/>
            <person name="Bunk B."/>
            <person name="Jeske O."/>
            <person name="Meyerdierks A."/>
            <person name="Storesund J.E."/>
            <person name="Kallscheuer N."/>
            <person name="Luecker S."/>
            <person name="Lage O.M."/>
            <person name="Pohl T."/>
            <person name="Merkel B.J."/>
            <person name="Hornburger P."/>
            <person name="Mueller R.-W."/>
            <person name="Bruemmer F."/>
            <person name="Labrenz M."/>
            <person name="Spormann A.M."/>
            <person name="Op den Camp H."/>
            <person name="Overmann J."/>
            <person name="Amann R."/>
            <person name="Jetten M.S.M."/>
            <person name="Mascher T."/>
            <person name="Medema M.H."/>
            <person name="Devos D.P."/>
            <person name="Kaster A.-K."/>
            <person name="Ovreas L."/>
            <person name="Rohde M."/>
            <person name="Galperin M.Y."/>
            <person name="Jogler C."/>
        </authorList>
    </citation>
    <scope>NUCLEOTIDE SEQUENCE [LARGE SCALE GENOMIC DNA]</scope>
    <source>
        <strain evidence="4 5">Pan189</strain>
    </source>
</reference>
<evidence type="ECO:0000256" key="1">
    <source>
        <dbReference type="ARBA" id="ARBA00000274"/>
    </source>
</evidence>